<dbReference type="Proteomes" id="UP000604046">
    <property type="component" value="Unassembled WGS sequence"/>
</dbReference>
<protein>
    <submittedName>
        <fullName evidence="2">Fba protein</fullName>
    </submittedName>
</protein>
<dbReference type="OrthoDB" id="10548723at2759"/>
<comment type="caution">
    <text evidence="2">The sequence shown here is derived from an EMBL/GenBank/DDBJ whole genome shotgun (WGS) entry which is preliminary data.</text>
</comment>
<organism evidence="2 3">
    <name type="scientific">Symbiodinium natans</name>
    <dbReference type="NCBI Taxonomy" id="878477"/>
    <lineage>
        <taxon>Eukaryota</taxon>
        <taxon>Sar</taxon>
        <taxon>Alveolata</taxon>
        <taxon>Dinophyceae</taxon>
        <taxon>Suessiales</taxon>
        <taxon>Symbiodiniaceae</taxon>
        <taxon>Symbiodinium</taxon>
    </lineage>
</organism>
<dbReference type="AlphaFoldDB" id="A0A812ND83"/>
<name>A0A812ND83_9DINO</name>
<evidence type="ECO:0000313" key="2">
    <source>
        <dbReference type="EMBL" id="CAE7307430.1"/>
    </source>
</evidence>
<proteinExistence type="predicted"/>
<accession>A0A812ND83</accession>
<feature type="coiled-coil region" evidence="1">
    <location>
        <begin position="45"/>
        <end position="79"/>
    </location>
</feature>
<gene>
    <name evidence="2" type="primary">fba</name>
    <name evidence="2" type="ORF">SNAT2548_LOCUS16150</name>
</gene>
<reference evidence="2" key="1">
    <citation type="submission" date="2021-02" db="EMBL/GenBank/DDBJ databases">
        <authorList>
            <person name="Dougan E. K."/>
            <person name="Rhodes N."/>
            <person name="Thang M."/>
            <person name="Chan C."/>
        </authorList>
    </citation>
    <scope>NUCLEOTIDE SEQUENCE</scope>
</reference>
<keyword evidence="1" id="KW-0175">Coiled coil</keyword>
<dbReference type="EMBL" id="CAJNDS010002076">
    <property type="protein sequence ID" value="CAE7307430.1"/>
    <property type="molecule type" value="Genomic_DNA"/>
</dbReference>
<sequence>MQESVSAAKYHLDSLQTAHLAELGALRAARASATAEEFETEQERMAEWASRIRATTQEAAALQAQQQMAQAHLKALQAMISSTAGQVRSREAVLYGVLRQAEEYEAAALNAQQPEEAAAAAPRPAFQEDTEEAMLKQRLWQLTASCDKLVDEACFKLISLAMYECRFLLV</sequence>
<keyword evidence="3" id="KW-1185">Reference proteome</keyword>
<evidence type="ECO:0000256" key="1">
    <source>
        <dbReference type="SAM" id="Coils"/>
    </source>
</evidence>
<evidence type="ECO:0000313" key="3">
    <source>
        <dbReference type="Proteomes" id="UP000604046"/>
    </source>
</evidence>